<keyword evidence="3 4" id="KW-0315">Glutamine amidotransferase</keyword>
<evidence type="ECO:0000259" key="6">
    <source>
        <dbReference type="Pfam" id="PF01656"/>
    </source>
</evidence>
<dbReference type="Pfam" id="PF01656">
    <property type="entry name" value="CbiA"/>
    <property type="match status" value="1"/>
</dbReference>
<comment type="pathway">
    <text evidence="1 4">Cofactor biosynthesis; adenosylcobalamin biosynthesis.</text>
</comment>
<gene>
    <name evidence="4" type="primary">cobQ</name>
    <name evidence="7" type="ORF">H9659_12810</name>
</gene>
<dbReference type="HAMAP" id="MF_00028">
    <property type="entry name" value="CobQ"/>
    <property type="match status" value="1"/>
</dbReference>
<dbReference type="InterPro" id="IPR027417">
    <property type="entry name" value="P-loop_NTPase"/>
</dbReference>
<comment type="similarity">
    <text evidence="4">Belongs to the CobB/CobQ family. CobQ subfamily.</text>
</comment>
<protein>
    <recommendedName>
        <fullName evidence="4">Cobyric acid synthase</fullName>
    </recommendedName>
</protein>
<evidence type="ECO:0000256" key="5">
    <source>
        <dbReference type="SAM" id="MobiDB-lite"/>
    </source>
</evidence>
<sequence>MNGIMVMGTASDVGKSLVCTALCRLLANDGIRVAPFKSQNLSPYMEYAVDGTPISRAQFIQAEAARTQPTADMNPIILQPGADGTLKGTFCGQPLEPASGMAYRDVYYERAIQAIEQSLDSLSTSFDALVIEGAGSPVEMNLRARDIVNMRVAELADVPVLLVADIDRGGVFASIVGTLELLQPSERNRVKAIVINKFKGDSAGFQEGIEFIESYTGIPVAGVLPYKANHGIAEEDTEKPETPETQAPSGTDPYEEWSEHVLQHINWPLLKGIIGVEGASR</sequence>
<dbReference type="PANTHER" id="PTHR21343:SF1">
    <property type="entry name" value="COBYRIC ACID SYNTHASE"/>
    <property type="match status" value="1"/>
</dbReference>
<evidence type="ECO:0000313" key="8">
    <source>
        <dbReference type="Proteomes" id="UP000659496"/>
    </source>
</evidence>
<evidence type="ECO:0000256" key="2">
    <source>
        <dbReference type="ARBA" id="ARBA00022573"/>
    </source>
</evidence>
<organism evidence="7 8">
    <name type="scientific">Sporosarcina gallistercoris</name>
    <dbReference type="NCBI Taxonomy" id="2762245"/>
    <lineage>
        <taxon>Bacteria</taxon>
        <taxon>Bacillati</taxon>
        <taxon>Bacillota</taxon>
        <taxon>Bacilli</taxon>
        <taxon>Bacillales</taxon>
        <taxon>Caryophanaceae</taxon>
        <taxon>Sporosarcina</taxon>
    </lineage>
</organism>
<dbReference type="Proteomes" id="UP000659496">
    <property type="component" value="Unassembled WGS sequence"/>
</dbReference>
<dbReference type="InterPro" id="IPR002586">
    <property type="entry name" value="CobQ/CobB/MinD/ParA_Nub-bd_dom"/>
</dbReference>
<evidence type="ECO:0000313" key="7">
    <source>
        <dbReference type="EMBL" id="MBD7909209.1"/>
    </source>
</evidence>
<evidence type="ECO:0000256" key="4">
    <source>
        <dbReference type="HAMAP-Rule" id="MF_00028"/>
    </source>
</evidence>
<name>A0ABR8PM27_9BACL</name>
<dbReference type="PANTHER" id="PTHR21343">
    <property type="entry name" value="DETHIOBIOTIN SYNTHETASE"/>
    <property type="match status" value="1"/>
</dbReference>
<comment type="caution">
    <text evidence="4">Lacks conserved residue(s) required for the propagation of feature annotation.</text>
</comment>
<dbReference type="Gene3D" id="3.40.50.300">
    <property type="entry name" value="P-loop containing nucleotide triphosphate hydrolases"/>
    <property type="match status" value="1"/>
</dbReference>
<feature type="region of interest" description="Disordered" evidence="5">
    <location>
        <begin position="233"/>
        <end position="254"/>
    </location>
</feature>
<keyword evidence="2 4" id="KW-0169">Cobalamin biosynthesis</keyword>
<proteinExistence type="inferred from homology"/>
<comment type="caution">
    <text evidence="7">The sequence shown here is derived from an EMBL/GenBank/DDBJ whole genome shotgun (WGS) entry which is preliminary data.</text>
</comment>
<reference evidence="7 8" key="1">
    <citation type="submission" date="2020-08" db="EMBL/GenBank/DDBJ databases">
        <title>A Genomic Blueprint of the Chicken Gut Microbiome.</title>
        <authorList>
            <person name="Gilroy R."/>
            <person name="Ravi A."/>
            <person name="Getino M."/>
            <person name="Pursley I."/>
            <person name="Horton D.L."/>
            <person name="Alikhan N.-F."/>
            <person name="Baker D."/>
            <person name="Gharbi K."/>
            <person name="Hall N."/>
            <person name="Watson M."/>
            <person name="Adriaenssens E.M."/>
            <person name="Foster-Nyarko E."/>
            <person name="Jarju S."/>
            <person name="Secka A."/>
            <person name="Antonio M."/>
            <person name="Oren A."/>
            <person name="Chaudhuri R."/>
            <person name="La Ragione R.M."/>
            <person name="Hildebrand F."/>
            <person name="Pallen M.J."/>
        </authorList>
    </citation>
    <scope>NUCLEOTIDE SEQUENCE [LARGE SCALE GENOMIC DNA]</scope>
    <source>
        <strain evidence="7 8">Sa3CUA8</strain>
    </source>
</reference>
<dbReference type="InterPro" id="IPR004459">
    <property type="entry name" value="CobQ_synth"/>
</dbReference>
<dbReference type="RefSeq" id="WP_191691174.1">
    <property type="nucleotide sequence ID" value="NZ_JACSQY010000010.1"/>
</dbReference>
<dbReference type="NCBIfam" id="NF001989">
    <property type="entry name" value="PRK00784.1"/>
    <property type="match status" value="1"/>
</dbReference>
<evidence type="ECO:0000256" key="3">
    <source>
        <dbReference type="ARBA" id="ARBA00022962"/>
    </source>
</evidence>
<evidence type="ECO:0000256" key="1">
    <source>
        <dbReference type="ARBA" id="ARBA00004953"/>
    </source>
</evidence>
<dbReference type="SUPFAM" id="SSF52540">
    <property type="entry name" value="P-loop containing nucleoside triphosphate hydrolases"/>
    <property type="match status" value="1"/>
</dbReference>
<dbReference type="EMBL" id="JACSQY010000010">
    <property type="protein sequence ID" value="MBD7909209.1"/>
    <property type="molecule type" value="Genomic_DNA"/>
</dbReference>
<keyword evidence="8" id="KW-1185">Reference proteome</keyword>
<accession>A0ABR8PM27</accession>
<comment type="function">
    <text evidence="4">Catalyzes amidations at positions B, D, E, and G on adenosylcobyrinic A,C-diamide. NH(2) groups are provided by glutamine, and one molecule of ATP is hydrogenolyzed for each amidation.</text>
</comment>
<feature type="domain" description="CobQ/CobB/MinD/ParA nucleotide binding" evidence="6">
    <location>
        <begin position="4"/>
        <end position="233"/>
    </location>
</feature>